<reference evidence="2 3" key="1">
    <citation type="submission" date="2019-05" db="EMBL/GenBank/DDBJ databases">
        <title>Mumia sp. nov., isolated from the intestinal contents of plateau pika (Ochotona curzoniae) in the Qinghai-Tibet plateau of China.</title>
        <authorList>
            <person name="Tian Z."/>
        </authorList>
    </citation>
    <scope>NUCLEOTIDE SEQUENCE [LARGE SCALE GENOMIC DNA]</scope>
    <source>
        <strain evidence="3">527</strain>
    </source>
</reference>
<feature type="compositionally biased region" description="Low complexity" evidence="1">
    <location>
        <begin position="16"/>
        <end position="41"/>
    </location>
</feature>
<proteinExistence type="predicted"/>
<name>A0A5C4M9U4_9ACTN</name>
<comment type="caution">
    <text evidence="2">The sequence shown here is derived from an EMBL/GenBank/DDBJ whole genome shotgun (WGS) entry which is preliminary data.</text>
</comment>
<organism evidence="2 3">
    <name type="scientific">Mumia zhuanghuii</name>
    <dbReference type="NCBI Taxonomy" id="2585211"/>
    <lineage>
        <taxon>Bacteria</taxon>
        <taxon>Bacillati</taxon>
        <taxon>Actinomycetota</taxon>
        <taxon>Actinomycetes</taxon>
        <taxon>Propionibacteriales</taxon>
        <taxon>Nocardioidaceae</taxon>
        <taxon>Mumia</taxon>
    </lineage>
</organism>
<dbReference type="OrthoDB" id="3825678at2"/>
<dbReference type="AlphaFoldDB" id="A0A5C4M9U4"/>
<gene>
    <name evidence="2" type="ORF">FHE65_32015</name>
</gene>
<dbReference type="EMBL" id="VDFR01000206">
    <property type="protein sequence ID" value="TNC31300.1"/>
    <property type="molecule type" value="Genomic_DNA"/>
</dbReference>
<sequence length="117" mass="12561">MPRRVRLPGADELFRPTTAPEPTADPAAAAPAEPVATPGEADGQGRSSGRVKHDSKVTVYMTSDELLDLEHARLSLRRELGQTLDRGRLIRVAVAMALADLDEHGPDSELARRLGAT</sequence>
<protein>
    <recommendedName>
        <fullName evidence="4">Cobyrinic acid a,c-diamide synthase</fullName>
    </recommendedName>
</protein>
<accession>A0A5C4M9U4</accession>
<evidence type="ECO:0000313" key="3">
    <source>
        <dbReference type="Proteomes" id="UP000306740"/>
    </source>
</evidence>
<dbReference type="Proteomes" id="UP000306740">
    <property type="component" value="Unassembled WGS sequence"/>
</dbReference>
<evidence type="ECO:0000313" key="2">
    <source>
        <dbReference type="EMBL" id="TNC31300.1"/>
    </source>
</evidence>
<evidence type="ECO:0000256" key="1">
    <source>
        <dbReference type="SAM" id="MobiDB-lite"/>
    </source>
</evidence>
<evidence type="ECO:0008006" key="4">
    <source>
        <dbReference type="Google" id="ProtNLM"/>
    </source>
</evidence>
<feature type="region of interest" description="Disordered" evidence="1">
    <location>
        <begin position="1"/>
        <end position="56"/>
    </location>
</feature>